<gene>
    <name evidence="1" type="ORF">DHETER_LOCUS15335</name>
</gene>
<keyword evidence="2" id="KW-1185">Reference proteome</keyword>
<dbReference type="EMBL" id="CAJVPU010051952">
    <property type="protein sequence ID" value="CAG8762268.1"/>
    <property type="molecule type" value="Genomic_DNA"/>
</dbReference>
<reference evidence="1" key="1">
    <citation type="submission" date="2021-06" db="EMBL/GenBank/DDBJ databases">
        <authorList>
            <person name="Kallberg Y."/>
            <person name="Tangrot J."/>
            <person name="Rosling A."/>
        </authorList>
    </citation>
    <scope>NUCLEOTIDE SEQUENCE</scope>
    <source>
        <strain evidence="1">IL203A</strain>
    </source>
</reference>
<feature type="non-terminal residue" evidence="1">
    <location>
        <position position="1"/>
    </location>
</feature>
<sequence>AQEFKLGGKLLRVVKNQTEGIMQHQLNNQEFGVNESDKLKVLGGDVEKIARYNNESEWLESLRIYDNCEIIMYNDKLSLYELLPEKLKLKVRKVNGLKVFYSNVLTTNYFRGHFIIKIPKPPSISTFKGYKIFASIFNTVNREPFNTFSIRIDYQDSDNPYFVIHCLEPVTENSTPTSLLIPWMVIGYEENLPSEPFSINPASYIKYIWTKNHDEAEIEIPG</sequence>
<feature type="non-terminal residue" evidence="1">
    <location>
        <position position="222"/>
    </location>
</feature>
<protein>
    <submittedName>
        <fullName evidence="1">16026_t:CDS:1</fullName>
    </submittedName>
</protein>
<dbReference type="Proteomes" id="UP000789702">
    <property type="component" value="Unassembled WGS sequence"/>
</dbReference>
<organism evidence="1 2">
    <name type="scientific">Dentiscutata heterogama</name>
    <dbReference type="NCBI Taxonomy" id="1316150"/>
    <lineage>
        <taxon>Eukaryota</taxon>
        <taxon>Fungi</taxon>
        <taxon>Fungi incertae sedis</taxon>
        <taxon>Mucoromycota</taxon>
        <taxon>Glomeromycotina</taxon>
        <taxon>Glomeromycetes</taxon>
        <taxon>Diversisporales</taxon>
        <taxon>Gigasporaceae</taxon>
        <taxon>Dentiscutata</taxon>
    </lineage>
</organism>
<name>A0ACA9QQP7_9GLOM</name>
<accession>A0ACA9QQP7</accession>
<proteinExistence type="predicted"/>
<evidence type="ECO:0000313" key="2">
    <source>
        <dbReference type="Proteomes" id="UP000789702"/>
    </source>
</evidence>
<evidence type="ECO:0000313" key="1">
    <source>
        <dbReference type="EMBL" id="CAG8762268.1"/>
    </source>
</evidence>
<comment type="caution">
    <text evidence="1">The sequence shown here is derived from an EMBL/GenBank/DDBJ whole genome shotgun (WGS) entry which is preliminary data.</text>
</comment>